<feature type="domain" description="Cadherin" evidence="7">
    <location>
        <begin position="565"/>
        <end position="635"/>
    </location>
</feature>
<dbReference type="GO" id="GO:0005886">
    <property type="term" value="C:plasma membrane"/>
    <property type="evidence" value="ECO:0007669"/>
    <property type="project" value="UniProtKB-SubCell"/>
</dbReference>
<sequence>MPSFTSTTAYAVDENSLVTALITATDAEGDPITYSFADFSEVVNVSIAAYYDASKFYIDPRTGIITFNKAPNFEAPDDYGRDGVYDLMIKITDGYETSLQLITITVGNVNEGLYIASNGGGASAFSVAEGQTVATTVVARDFTGSSVTYSITGGYDASRFTIDAATGVLSFVAAPDREAPADFGRNGVYDVVVSATDGAVTDSQTLAITIADVNEAPAIWSNNGAESASVTVAENQSWSFVTIYATDPERNVLTYSIVGGADSALFTINASTGGLAFIAGSNFEAPADTDGDNVYHVVVAASDGSLIDTQALAVTVANVDERPVFTTYNTVPAPIITVAENSLAVATLNAVDPESGAVTYSLAGTDAAKFTIDAASGALSFVAAPDYEVPTDSGANRVYNIEVRASDGALVTSQSLRIEVSDENEGVPTFTSDGGGDHAAISIAENSGNVTTLAAEDSDSGGLVYGIDGGADAHLFEYDSATRALRFRELPDFEQPADADGNGVYEIRVGVTDGFLFDYQTLSITVEDVDDGVAFETEERAFDVAENNVAIGYVQVGPASPREARYEIAGGADAGLFAIDRTSGALSFISKADFENPADADGDNVYDVVVLAADGRSSDTQAISVTVANAFEPVAFEAAQVTYYLPENGLIDVSSTASGGDGPITYSLGGKDAVLFDINSATGSIHLRGAQGSTTLDFEAPSDHDFDNIYRLTLVASADNSTAFQELSLTITNVNEGLAIFSDGGGEVAQLSVAENSRVVTTVQAKDQDGEPARYYIAGGADASRFTIDVNSGVLQFVTAPDFETPRDANGDNVYDVTVVATDGAFEDIQALSIQVKDVAEGGAVLYGTSASETFSPSASRRTTEGADSVYAREGHDTIYGVGGDDLLYGEGGDDVLIGGAGVDRLSGGLGADLFVFQSVGDSRLGAADLITDFVRSQGDRIHLGSIDANTKLSGDQAFKFIGSQSFTSTPGQLRVETSGGNTTIYGDVDGNGLADLQIVAQGQIPLMSSDFIL</sequence>
<dbReference type="PRINTS" id="PR00313">
    <property type="entry name" value="CABNDNGRPT"/>
</dbReference>
<evidence type="ECO:0000313" key="9">
    <source>
        <dbReference type="Proteomes" id="UP000241167"/>
    </source>
</evidence>
<dbReference type="GO" id="GO:0005615">
    <property type="term" value="C:extracellular space"/>
    <property type="evidence" value="ECO:0007669"/>
    <property type="project" value="InterPro"/>
</dbReference>
<reference evidence="8 9" key="1">
    <citation type="submission" date="2018-03" db="EMBL/GenBank/DDBJ databases">
        <title>The draft genome of Sphingosinicella sp. GL-C-18.</title>
        <authorList>
            <person name="Liu L."/>
            <person name="Li L."/>
            <person name="Liang L."/>
            <person name="Zhang X."/>
            <person name="Wang T."/>
        </authorList>
    </citation>
    <scope>NUCLEOTIDE SEQUENCE [LARGE SCALE GENOMIC DNA]</scope>
    <source>
        <strain evidence="8 9">GL-C-18</strain>
    </source>
</reference>
<dbReference type="InterPro" id="IPR018511">
    <property type="entry name" value="Hemolysin-typ_Ca-bd_CS"/>
</dbReference>
<dbReference type="InterPro" id="IPR001343">
    <property type="entry name" value="Hemolysn_Ca-bd"/>
</dbReference>
<dbReference type="PANTHER" id="PTHR24026:SF126">
    <property type="entry name" value="PROTOCADHERIN FAT 4"/>
    <property type="match status" value="1"/>
</dbReference>
<comment type="caution">
    <text evidence="8">The sequence shown here is derived from an EMBL/GenBank/DDBJ whole genome shotgun (WGS) entry which is preliminary data.</text>
</comment>
<protein>
    <recommendedName>
        <fullName evidence="7">Cadherin domain-containing protein</fullName>
    </recommendedName>
</protein>
<keyword evidence="6" id="KW-0472">Membrane</keyword>
<feature type="domain" description="Cadherin" evidence="7">
    <location>
        <begin position="745"/>
        <end position="855"/>
    </location>
</feature>
<keyword evidence="5" id="KW-0677">Repeat</keyword>
<dbReference type="GO" id="GO:0005509">
    <property type="term" value="F:calcium ion binding"/>
    <property type="evidence" value="ECO:0007669"/>
    <property type="project" value="InterPro"/>
</dbReference>
<feature type="domain" description="Cadherin" evidence="7">
    <location>
        <begin position="130"/>
        <end position="219"/>
    </location>
</feature>
<keyword evidence="3" id="KW-0964">Secreted</keyword>
<dbReference type="AlphaFoldDB" id="A0A2P7QRX2"/>
<evidence type="ECO:0000256" key="1">
    <source>
        <dbReference type="ARBA" id="ARBA00001913"/>
    </source>
</evidence>
<comment type="cofactor">
    <cofactor evidence="1">
        <name>Ca(2+)</name>
        <dbReference type="ChEBI" id="CHEBI:29108"/>
    </cofactor>
</comment>
<name>A0A2P7QRX2_9SPHN</name>
<dbReference type="InterPro" id="IPR013858">
    <property type="entry name" value="Peptidase_M10B_C"/>
</dbReference>
<dbReference type="PROSITE" id="PS00330">
    <property type="entry name" value="HEMOLYSIN_CALCIUM"/>
    <property type="match status" value="2"/>
</dbReference>
<evidence type="ECO:0000256" key="6">
    <source>
        <dbReference type="ARBA" id="ARBA00022989"/>
    </source>
</evidence>
<dbReference type="SUPFAM" id="SSF51120">
    <property type="entry name" value="beta-Roll"/>
    <property type="match status" value="1"/>
</dbReference>
<feature type="domain" description="Cadherin" evidence="7">
    <location>
        <begin position="4"/>
        <end position="125"/>
    </location>
</feature>
<feature type="domain" description="Cadherin" evidence="7">
    <location>
        <begin position="330"/>
        <end position="430"/>
    </location>
</feature>
<dbReference type="InterPro" id="IPR011049">
    <property type="entry name" value="Serralysin-like_metalloprot_C"/>
</dbReference>
<dbReference type="InterPro" id="IPR002126">
    <property type="entry name" value="Cadherin-like_dom"/>
</dbReference>
<feature type="domain" description="Cadherin" evidence="7">
    <location>
        <begin position="224"/>
        <end position="325"/>
    </location>
</feature>
<evidence type="ECO:0000256" key="2">
    <source>
        <dbReference type="ARBA" id="ARBA00004613"/>
    </source>
</evidence>
<dbReference type="Gene3D" id="2.60.40.60">
    <property type="entry name" value="Cadherins"/>
    <property type="match status" value="8"/>
</dbReference>
<dbReference type="PROSITE" id="PS50268">
    <property type="entry name" value="CADHERIN_2"/>
    <property type="match status" value="8"/>
</dbReference>
<dbReference type="EMBL" id="PXYI01000003">
    <property type="protein sequence ID" value="PSJ40697.1"/>
    <property type="molecule type" value="Genomic_DNA"/>
</dbReference>
<dbReference type="SUPFAM" id="SSF49313">
    <property type="entry name" value="Cadherin-like"/>
    <property type="match status" value="7"/>
</dbReference>
<dbReference type="CDD" id="cd11304">
    <property type="entry name" value="Cadherin_repeat"/>
    <property type="match status" value="7"/>
</dbReference>
<dbReference type="Pfam" id="PF08548">
    <property type="entry name" value="Peptidase_M10_C"/>
    <property type="match status" value="1"/>
</dbReference>
<dbReference type="Gene3D" id="2.150.10.10">
    <property type="entry name" value="Serralysin-like metalloprotease, C-terminal"/>
    <property type="match status" value="1"/>
</dbReference>
<dbReference type="OrthoDB" id="9773411at2"/>
<evidence type="ECO:0000256" key="5">
    <source>
        <dbReference type="ARBA" id="ARBA00022737"/>
    </source>
</evidence>
<evidence type="ECO:0000313" key="8">
    <source>
        <dbReference type="EMBL" id="PSJ40697.1"/>
    </source>
</evidence>
<comment type="subcellular location">
    <subcellularLocation>
        <location evidence="2">Secreted</location>
    </subcellularLocation>
</comment>
<organism evidence="8 9">
    <name type="scientific">Allosphingosinicella deserti</name>
    <dbReference type="NCBI Taxonomy" id="2116704"/>
    <lineage>
        <taxon>Bacteria</taxon>
        <taxon>Pseudomonadati</taxon>
        <taxon>Pseudomonadota</taxon>
        <taxon>Alphaproteobacteria</taxon>
        <taxon>Sphingomonadales</taxon>
        <taxon>Sphingomonadaceae</taxon>
        <taxon>Allosphingosinicella</taxon>
    </lineage>
</organism>
<feature type="domain" description="Cadherin" evidence="7">
    <location>
        <begin position="441"/>
        <end position="542"/>
    </location>
</feature>
<dbReference type="RefSeq" id="WP_106512846.1">
    <property type="nucleotide sequence ID" value="NZ_PXYI01000003.1"/>
</dbReference>
<dbReference type="GO" id="GO:0007156">
    <property type="term" value="P:homophilic cell adhesion via plasma membrane adhesion molecules"/>
    <property type="evidence" value="ECO:0007669"/>
    <property type="project" value="InterPro"/>
</dbReference>
<accession>A0A2P7QRX2</accession>
<keyword evidence="6" id="KW-1133">Transmembrane helix</keyword>
<keyword evidence="9" id="KW-1185">Reference proteome</keyword>
<proteinExistence type="predicted"/>
<evidence type="ECO:0000256" key="4">
    <source>
        <dbReference type="ARBA" id="ARBA00022692"/>
    </source>
</evidence>
<evidence type="ECO:0000256" key="3">
    <source>
        <dbReference type="ARBA" id="ARBA00022525"/>
    </source>
</evidence>
<evidence type="ECO:0000259" key="7">
    <source>
        <dbReference type="PROSITE" id="PS50268"/>
    </source>
</evidence>
<dbReference type="Proteomes" id="UP000241167">
    <property type="component" value="Unassembled WGS sequence"/>
</dbReference>
<feature type="domain" description="Cadherin" evidence="7">
    <location>
        <begin position="652"/>
        <end position="741"/>
    </location>
</feature>
<gene>
    <name evidence="8" type="ORF">C7I55_10310</name>
</gene>
<dbReference type="Pfam" id="PF00353">
    <property type="entry name" value="HemolysinCabind"/>
    <property type="match status" value="1"/>
</dbReference>
<dbReference type="InterPro" id="IPR015919">
    <property type="entry name" value="Cadherin-like_sf"/>
</dbReference>
<keyword evidence="4" id="KW-0812">Transmembrane</keyword>
<dbReference type="SMART" id="SM00112">
    <property type="entry name" value="CA"/>
    <property type="match status" value="8"/>
</dbReference>
<dbReference type="PANTHER" id="PTHR24026">
    <property type="entry name" value="FAT ATYPICAL CADHERIN-RELATED"/>
    <property type="match status" value="1"/>
</dbReference>